<keyword evidence="6" id="KW-1185">Reference proteome</keyword>
<feature type="domain" description="Solute-binding protein family 3/N-terminal" evidence="4">
    <location>
        <begin position="38"/>
        <end position="272"/>
    </location>
</feature>
<dbReference type="SMART" id="SM00062">
    <property type="entry name" value="PBPb"/>
    <property type="match status" value="1"/>
</dbReference>
<dbReference type="PROSITE" id="PS51257">
    <property type="entry name" value="PROKAR_LIPOPROTEIN"/>
    <property type="match status" value="1"/>
</dbReference>
<dbReference type="AlphaFoldDB" id="A0A6H1TYM6"/>
<dbReference type="InterPro" id="IPR005770">
    <property type="entry name" value="PhnD"/>
</dbReference>
<dbReference type="PANTHER" id="PTHR35841">
    <property type="entry name" value="PHOSPHONATES-BINDING PERIPLASMIC PROTEIN"/>
    <property type="match status" value="1"/>
</dbReference>
<name>A0A6H1TYM6_9CYAN</name>
<dbReference type="Pfam" id="PF12974">
    <property type="entry name" value="Phosphonate-bd"/>
    <property type="match status" value="1"/>
</dbReference>
<protein>
    <submittedName>
        <fullName evidence="5">Phosphate/phosphite/phosphonate ABC transporter substrate-binding protein</fullName>
    </submittedName>
</protein>
<feature type="chain" id="PRO_5026182808" evidence="3">
    <location>
        <begin position="23"/>
        <end position="298"/>
    </location>
</feature>
<dbReference type="SUPFAM" id="SSF53850">
    <property type="entry name" value="Periplasmic binding protein-like II"/>
    <property type="match status" value="1"/>
</dbReference>
<evidence type="ECO:0000256" key="1">
    <source>
        <dbReference type="ARBA" id="ARBA00007162"/>
    </source>
</evidence>
<dbReference type="Proteomes" id="UP000500857">
    <property type="component" value="Chromosome"/>
</dbReference>
<evidence type="ECO:0000256" key="3">
    <source>
        <dbReference type="SAM" id="SignalP"/>
    </source>
</evidence>
<proteinExistence type="inferred from homology"/>
<sequence>MKRRHFLGYFLLFLVGCTGVQTANGDRLDRQKLPDPEQLRFAVTDVRGLEKLTENYDNFRQSLATVLGVPITFIPVENMSDAVLALQSNRVDLVLAGPSEYVAIRSRTNAIGAIAITRPNYYSTIAVPDDSPIRSLSDLKGKILALSDIGSTSGHLGPTKMLIDAGLDPKTDVTLLMLGDEGSVAALKNGEVDAWGGSAVDYETFFAADSATAPQFRQIAKGPPLPSDLFILSSRFSPELVAQLRDLMSSHQDTLVQALALGESTSKYRGSQLVPTQDSDYDVIREVYQAIGQGDFIR</sequence>
<dbReference type="PANTHER" id="PTHR35841:SF1">
    <property type="entry name" value="PHOSPHONATES-BINDING PERIPLASMIC PROTEIN"/>
    <property type="match status" value="1"/>
</dbReference>
<evidence type="ECO:0000256" key="2">
    <source>
        <dbReference type="ARBA" id="ARBA00022729"/>
    </source>
</evidence>
<gene>
    <name evidence="5" type="ORF">HCG48_14855</name>
</gene>
<dbReference type="Gene3D" id="3.40.190.10">
    <property type="entry name" value="Periplasmic binding protein-like II"/>
    <property type="match status" value="2"/>
</dbReference>
<dbReference type="GO" id="GO:0043190">
    <property type="term" value="C:ATP-binding cassette (ABC) transporter complex"/>
    <property type="evidence" value="ECO:0007669"/>
    <property type="project" value="InterPro"/>
</dbReference>
<keyword evidence="2 3" id="KW-0732">Signal</keyword>
<dbReference type="RefSeq" id="WP_168569854.1">
    <property type="nucleotide sequence ID" value="NZ_CP051167.1"/>
</dbReference>
<dbReference type="EMBL" id="CP051167">
    <property type="protein sequence ID" value="QIZ71702.1"/>
    <property type="molecule type" value="Genomic_DNA"/>
</dbReference>
<reference evidence="5 6" key="1">
    <citation type="submission" date="2020-04" db="EMBL/GenBank/DDBJ databases">
        <authorList>
            <person name="Basu S."/>
            <person name="Maruthanayagam V."/>
            <person name="Chakraborty S."/>
            <person name="Pramanik A."/>
            <person name="Mukherjee J."/>
            <person name="Brink B."/>
        </authorList>
    </citation>
    <scope>NUCLEOTIDE SEQUENCE [LARGE SCALE GENOMIC DNA]</scope>
    <source>
        <strain evidence="5 6">AP17</strain>
    </source>
</reference>
<feature type="signal peptide" evidence="3">
    <location>
        <begin position="1"/>
        <end position="22"/>
    </location>
</feature>
<evidence type="ECO:0000313" key="5">
    <source>
        <dbReference type="EMBL" id="QIZ71702.1"/>
    </source>
</evidence>
<dbReference type="KEGG" id="oxy:HCG48_14855"/>
<dbReference type="InterPro" id="IPR001638">
    <property type="entry name" value="Solute-binding_3/MltF_N"/>
</dbReference>
<dbReference type="NCBIfam" id="TIGR01098">
    <property type="entry name" value="3A0109s03R"/>
    <property type="match status" value="1"/>
</dbReference>
<evidence type="ECO:0000259" key="4">
    <source>
        <dbReference type="SMART" id="SM00062"/>
    </source>
</evidence>
<dbReference type="CDD" id="cd01071">
    <property type="entry name" value="PBP2_PhnD_like"/>
    <property type="match status" value="1"/>
</dbReference>
<evidence type="ECO:0000313" key="6">
    <source>
        <dbReference type="Proteomes" id="UP000500857"/>
    </source>
</evidence>
<accession>A0A6H1TYM6</accession>
<comment type="similarity">
    <text evidence="1">Belongs to the phosphate/phosphite/phosphonate binding protein family.</text>
</comment>
<organism evidence="5 6">
    <name type="scientific">Oxynema aestuarii AP17</name>
    <dbReference type="NCBI Taxonomy" id="2064643"/>
    <lineage>
        <taxon>Bacteria</taxon>
        <taxon>Bacillati</taxon>
        <taxon>Cyanobacteriota</taxon>
        <taxon>Cyanophyceae</taxon>
        <taxon>Oscillatoriophycideae</taxon>
        <taxon>Oscillatoriales</taxon>
        <taxon>Oscillatoriaceae</taxon>
        <taxon>Oxynema</taxon>
        <taxon>Oxynema aestuarii</taxon>
    </lineage>
</organism>
<dbReference type="GO" id="GO:0055085">
    <property type="term" value="P:transmembrane transport"/>
    <property type="evidence" value="ECO:0007669"/>
    <property type="project" value="InterPro"/>
</dbReference>